<dbReference type="SUPFAM" id="SSF54277">
    <property type="entry name" value="CAD &amp; PB1 domains"/>
    <property type="match status" value="1"/>
</dbReference>
<dbReference type="AlphaFoldDB" id="A0A1A9ZH97"/>
<dbReference type="STRING" id="7398.A0A1A9ZH97"/>
<keyword evidence="2" id="KW-1185">Reference proteome</keyword>
<accession>A0A1A9ZH97</accession>
<proteinExistence type="predicted"/>
<dbReference type="VEuPathDB" id="VectorBase:GPAI014649"/>
<evidence type="ECO:0000313" key="2">
    <source>
        <dbReference type="Proteomes" id="UP000092445"/>
    </source>
</evidence>
<dbReference type="Proteomes" id="UP000092445">
    <property type="component" value="Unassembled WGS sequence"/>
</dbReference>
<evidence type="ECO:0000313" key="1">
    <source>
        <dbReference type="EnsemblMetazoa" id="GPAI014649-PA"/>
    </source>
</evidence>
<reference evidence="1" key="2">
    <citation type="submission" date="2020-05" db="UniProtKB">
        <authorList>
            <consortium name="EnsemblMetazoa"/>
        </authorList>
    </citation>
    <scope>IDENTIFICATION</scope>
    <source>
        <strain evidence="1">IAEA</strain>
    </source>
</reference>
<evidence type="ECO:0008006" key="3">
    <source>
        <dbReference type="Google" id="ProtNLM"/>
    </source>
</evidence>
<protein>
    <recommendedName>
        <fullName evidence="3">PB1 domain-containing protein</fullName>
    </recommendedName>
</protein>
<sequence>MGWPREFMKVSYKMNANRTLHIFLKLSTPLFQEMRKEIEGYLLKERQLPIVELRIYWIDDEGDEIEIINESDYELFNAFCTSSRHIYVSPGINYMWLPSVNRLKTCCGRGH</sequence>
<organism evidence="1 2">
    <name type="scientific">Glossina pallidipes</name>
    <name type="common">Tsetse fly</name>
    <dbReference type="NCBI Taxonomy" id="7398"/>
    <lineage>
        <taxon>Eukaryota</taxon>
        <taxon>Metazoa</taxon>
        <taxon>Ecdysozoa</taxon>
        <taxon>Arthropoda</taxon>
        <taxon>Hexapoda</taxon>
        <taxon>Insecta</taxon>
        <taxon>Pterygota</taxon>
        <taxon>Neoptera</taxon>
        <taxon>Endopterygota</taxon>
        <taxon>Diptera</taxon>
        <taxon>Brachycera</taxon>
        <taxon>Muscomorpha</taxon>
        <taxon>Hippoboscoidea</taxon>
        <taxon>Glossinidae</taxon>
        <taxon>Glossina</taxon>
    </lineage>
</organism>
<reference evidence="2" key="1">
    <citation type="submission" date="2014-03" db="EMBL/GenBank/DDBJ databases">
        <authorList>
            <person name="Aksoy S."/>
            <person name="Warren W."/>
            <person name="Wilson R.K."/>
        </authorList>
    </citation>
    <scope>NUCLEOTIDE SEQUENCE [LARGE SCALE GENOMIC DNA]</scope>
    <source>
        <strain evidence="2">IAEA</strain>
    </source>
</reference>
<dbReference type="EnsemblMetazoa" id="GPAI014649-RA">
    <property type="protein sequence ID" value="GPAI014649-PA"/>
    <property type="gene ID" value="GPAI014649"/>
</dbReference>
<name>A0A1A9ZH97_GLOPL</name>